<sequence>MDNVNEIIDQNCKYLFKKSGVDISVYNLRVSQLLNYITCEILNSIHDKRSFAITYAKFMQEAENISNNATDERISLSYSEFKRNHSIDLNELAIAKSREYQQLLHCEMPKALLTDFLTKRLYYGQYRALNIECNTIQPINDIEVTTHENFVLATEQLKYDGNDTPRQRLNNTINLENSYAENVQIRHGVCVHMTKDAKKQDQISWKDE</sequence>
<evidence type="ECO:0000313" key="2">
    <source>
        <dbReference type="Proteomes" id="UP000051658"/>
    </source>
</evidence>
<dbReference type="PATRIC" id="fig|1449336.4.peg.1057"/>
<comment type="caution">
    <text evidence="1">The sequence shown here is derived from an EMBL/GenBank/DDBJ whole genome shotgun (WGS) entry which is preliminary data.</text>
</comment>
<dbReference type="AlphaFoldDB" id="A0A0R2HYG1"/>
<protein>
    <submittedName>
        <fullName evidence="1">Uncharacterized protein</fullName>
    </submittedName>
</protein>
<dbReference type="RefSeq" id="WP_051915597.1">
    <property type="nucleotide sequence ID" value="NZ_JQBS01000001.1"/>
</dbReference>
<organism evidence="1 2">
    <name type="scientific">Carnobacterium divergens DSM 20623</name>
    <dbReference type="NCBI Taxonomy" id="1449336"/>
    <lineage>
        <taxon>Bacteria</taxon>
        <taxon>Bacillati</taxon>
        <taxon>Bacillota</taxon>
        <taxon>Bacilli</taxon>
        <taxon>Lactobacillales</taxon>
        <taxon>Carnobacteriaceae</taxon>
        <taxon>Carnobacterium</taxon>
    </lineage>
</organism>
<name>A0A0R2HYG1_CARDV</name>
<proteinExistence type="predicted"/>
<dbReference type="EMBL" id="JQBS01000001">
    <property type="protein sequence ID" value="KRN57777.1"/>
    <property type="molecule type" value="Genomic_DNA"/>
</dbReference>
<evidence type="ECO:0000313" key="1">
    <source>
        <dbReference type="EMBL" id="KRN57777.1"/>
    </source>
</evidence>
<dbReference type="Proteomes" id="UP000051658">
    <property type="component" value="Unassembled WGS sequence"/>
</dbReference>
<gene>
    <name evidence="1" type="ORF">IV74_GL001032</name>
</gene>
<keyword evidence="2" id="KW-1185">Reference proteome</keyword>
<dbReference type="GeneID" id="89589540"/>
<reference evidence="1 2" key="1">
    <citation type="journal article" date="2015" name="Genome Announc.">
        <title>Expanding the biotechnology potential of lactobacilli through comparative genomics of 213 strains and associated genera.</title>
        <authorList>
            <person name="Sun Z."/>
            <person name="Harris H.M."/>
            <person name="McCann A."/>
            <person name="Guo C."/>
            <person name="Argimon S."/>
            <person name="Zhang W."/>
            <person name="Yang X."/>
            <person name="Jeffery I.B."/>
            <person name="Cooney J.C."/>
            <person name="Kagawa T.F."/>
            <person name="Liu W."/>
            <person name="Song Y."/>
            <person name="Salvetti E."/>
            <person name="Wrobel A."/>
            <person name="Rasinkangas P."/>
            <person name="Parkhill J."/>
            <person name="Rea M.C."/>
            <person name="O'Sullivan O."/>
            <person name="Ritari J."/>
            <person name="Douillard F.P."/>
            <person name="Paul Ross R."/>
            <person name="Yang R."/>
            <person name="Briner A.E."/>
            <person name="Felis G.E."/>
            <person name="de Vos W.M."/>
            <person name="Barrangou R."/>
            <person name="Klaenhammer T.R."/>
            <person name="Caufield P.W."/>
            <person name="Cui Y."/>
            <person name="Zhang H."/>
            <person name="O'Toole P.W."/>
        </authorList>
    </citation>
    <scope>NUCLEOTIDE SEQUENCE [LARGE SCALE GENOMIC DNA]</scope>
    <source>
        <strain evidence="1 2">DSM 20623</strain>
    </source>
</reference>
<accession>A0A0R2HYG1</accession>